<accession>M8CEM0</accession>
<dbReference type="PANTHER" id="PTHR47942">
    <property type="entry name" value="TETRATRICOPEPTIDE REPEAT (TPR)-LIKE SUPERFAMILY PROTEIN-RELATED"/>
    <property type="match status" value="1"/>
</dbReference>
<name>M8CEM0_AEGTA</name>
<dbReference type="EnsemblPlants" id="EMT25587">
    <property type="protein sequence ID" value="EMT25587"/>
    <property type="gene ID" value="F775_20431"/>
</dbReference>
<keyword evidence="2" id="KW-0809">Transit peptide</keyword>
<sequence length="195" mass="21221">MACACRVRIRLSSSATSPSSRSWSPRAAFAASTERFRAGTLGRPDAHRLFDELLRRDTLVPSCSLNGLLPVLARATSSASCVTDGPALAVALFSRVLRAEAVTCSSVIDALCKAGAMDKAELFLRQMIDNGVRPNKETYNCVINGYSTSGQWKGAAKMFREMTSQGLILDIFTYNWFSSLCKHGRNKEAAEFSIP</sequence>
<evidence type="ECO:0000256" key="2">
    <source>
        <dbReference type="ARBA" id="ARBA00022946"/>
    </source>
</evidence>
<evidence type="ECO:0008006" key="4">
    <source>
        <dbReference type="Google" id="ProtNLM"/>
    </source>
</evidence>
<dbReference type="InterPro" id="IPR051222">
    <property type="entry name" value="PPR/CCM1_RNA-binding"/>
</dbReference>
<organism evidence="3">
    <name type="scientific">Aegilops tauschii</name>
    <name type="common">Tausch's goatgrass</name>
    <name type="synonym">Aegilops squarrosa</name>
    <dbReference type="NCBI Taxonomy" id="37682"/>
    <lineage>
        <taxon>Eukaryota</taxon>
        <taxon>Viridiplantae</taxon>
        <taxon>Streptophyta</taxon>
        <taxon>Embryophyta</taxon>
        <taxon>Tracheophyta</taxon>
        <taxon>Spermatophyta</taxon>
        <taxon>Magnoliopsida</taxon>
        <taxon>Liliopsida</taxon>
        <taxon>Poales</taxon>
        <taxon>Poaceae</taxon>
        <taxon>BOP clade</taxon>
        <taxon>Pooideae</taxon>
        <taxon>Triticodae</taxon>
        <taxon>Triticeae</taxon>
        <taxon>Triticinae</taxon>
        <taxon>Aegilops</taxon>
    </lineage>
</organism>
<protein>
    <recommendedName>
        <fullName evidence="4">Pentatricopeptide repeat-containing protein</fullName>
    </recommendedName>
</protein>
<dbReference type="InterPro" id="IPR002885">
    <property type="entry name" value="PPR_rpt"/>
</dbReference>
<dbReference type="NCBIfam" id="TIGR00756">
    <property type="entry name" value="PPR"/>
    <property type="match status" value="2"/>
</dbReference>
<reference evidence="3" key="1">
    <citation type="submission" date="2015-06" db="UniProtKB">
        <authorList>
            <consortium name="EnsemblPlants"/>
        </authorList>
    </citation>
    <scope>IDENTIFICATION</scope>
</reference>
<keyword evidence="1" id="KW-0677">Repeat</keyword>
<dbReference type="Gene3D" id="1.25.40.10">
    <property type="entry name" value="Tetratricopeptide repeat domain"/>
    <property type="match status" value="1"/>
</dbReference>
<proteinExistence type="predicted"/>
<dbReference type="PANTHER" id="PTHR47942:SF63">
    <property type="entry name" value="PENTATRICOPEPTIDE REPEAT-CONTAINING PROTEIN"/>
    <property type="match status" value="1"/>
</dbReference>
<evidence type="ECO:0000256" key="1">
    <source>
        <dbReference type="ARBA" id="ARBA00022737"/>
    </source>
</evidence>
<dbReference type="InterPro" id="IPR011990">
    <property type="entry name" value="TPR-like_helical_dom_sf"/>
</dbReference>
<dbReference type="Pfam" id="PF13041">
    <property type="entry name" value="PPR_2"/>
    <property type="match status" value="1"/>
</dbReference>
<evidence type="ECO:0000313" key="3">
    <source>
        <dbReference type="EnsemblPlants" id="EMT25587"/>
    </source>
</evidence>
<dbReference type="AlphaFoldDB" id="M8CEM0"/>
<dbReference type="PROSITE" id="PS51375">
    <property type="entry name" value="PPR"/>
    <property type="match status" value="2"/>
</dbReference>